<name>A0AAN4NWH8_ECOLX</name>
<evidence type="ECO:0000313" key="2">
    <source>
        <dbReference type="Proteomes" id="UP000024043"/>
    </source>
</evidence>
<accession>A0AAN4NWH8</accession>
<dbReference type="Proteomes" id="UP000024043">
    <property type="component" value="Unassembled WGS sequence"/>
</dbReference>
<gene>
    <name evidence="1" type="ORF">AC00_0906</name>
</gene>
<dbReference type="Pfam" id="PF06296">
    <property type="entry name" value="RelE"/>
    <property type="match status" value="1"/>
</dbReference>
<reference evidence="1 2" key="1">
    <citation type="submission" date="2014-03" db="EMBL/GenBank/DDBJ databases">
        <title>Genetic Variability of E. coli after antibiotic treatment.</title>
        <authorList>
            <person name="Silbergeld E."/>
            <person name="Coles C."/>
            <person name="Seidman J.C."/>
            <person name="You Y."/>
            <person name="George J."/>
            <person name="Nadendla S."/>
            <person name="Huot H."/>
            <person name="Daugherty S.C."/>
            <person name="Nagaraj S."/>
            <person name="Ott S."/>
            <person name="Klega K."/>
            <person name="Rasko D."/>
        </authorList>
    </citation>
    <scope>NUCLEOTIDE SEQUENCE [LARGE SCALE GENOMIC DNA]</scope>
    <source>
        <strain evidence="1 2">1-250-04_S3_C1</strain>
    </source>
</reference>
<organism evidence="1 2">
    <name type="scientific">Escherichia coli 1-250-04_S3_C1</name>
    <dbReference type="NCBI Taxonomy" id="1444135"/>
    <lineage>
        <taxon>Bacteria</taxon>
        <taxon>Pseudomonadati</taxon>
        <taxon>Pseudomonadota</taxon>
        <taxon>Gammaproteobacteria</taxon>
        <taxon>Enterobacterales</taxon>
        <taxon>Enterobacteriaceae</taxon>
        <taxon>Escherichia</taxon>
    </lineage>
</organism>
<sequence length="105" mass="11647">MAAAEEVMQGIWEADLGSGVIKKRLPLQQGKSGGARTIIFFKSANHVFFYDGWSKSGLSSKGTKEIEDDELAAYKKMANAFLAFSNKQIKDLIETGFLIEVKNER</sequence>
<protein>
    <recommendedName>
        <fullName evidence="3">Type II toxin-antitoxin system RelE/ParE family toxin</fullName>
    </recommendedName>
</protein>
<comment type="caution">
    <text evidence="1">The sequence shown here is derived from an EMBL/GenBank/DDBJ whole genome shotgun (WGS) entry which is preliminary data.</text>
</comment>
<evidence type="ECO:0008006" key="3">
    <source>
        <dbReference type="Google" id="ProtNLM"/>
    </source>
</evidence>
<evidence type="ECO:0000313" key="1">
    <source>
        <dbReference type="EMBL" id="EZJ88750.1"/>
    </source>
</evidence>
<dbReference type="PIRSF" id="PIRSF018634">
    <property type="entry name" value="UCP018634"/>
    <property type="match status" value="1"/>
</dbReference>
<proteinExistence type="predicted"/>
<dbReference type="EMBL" id="JJLU01000030">
    <property type="protein sequence ID" value="EZJ88750.1"/>
    <property type="molecule type" value="Genomic_DNA"/>
</dbReference>
<dbReference type="InterPro" id="IPR009387">
    <property type="entry name" value="HigB-2"/>
</dbReference>
<dbReference type="AlphaFoldDB" id="A0AAN4NWH8"/>